<dbReference type="GeneID" id="87810180"/>
<protein>
    <recommendedName>
        <fullName evidence="5">MARVEL domain-containing protein</fullName>
    </recommendedName>
</protein>
<reference evidence="3" key="1">
    <citation type="submission" date="2023-10" db="EMBL/GenBank/DDBJ databases">
        <authorList>
            <person name="Noh H."/>
        </authorList>
    </citation>
    <scope>NUCLEOTIDE SEQUENCE</scope>
    <source>
        <strain evidence="3">DUCC4014</strain>
    </source>
</reference>
<dbReference type="EMBL" id="CP086718">
    <property type="protein sequence ID" value="WOO83484.1"/>
    <property type="molecule type" value="Genomic_DNA"/>
</dbReference>
<sequence>MGAVAGFQSKWLKSVSGGSGFTLFLLLLSFVLWDKLKRTAQFLSQPRSKLILSIFGALLMLVAAFIVTISAWGAPGCKNPDNDPHHELGDDFKKGLKSWCTTKKASAVFDWLALGGWGGLVALAGIEFRNDRQVTRHREPSFIPPQSPTGDGTQRYDPVGNSRGEEGDVFADKHEAYPHGASGPAYAYRTGFQSDTAMGRPSVDAYGAFDGDMPGAGPQRTSRTLQMAFQDPYAEVRASVLADQGYTAENSSAPLYGVPQAGQPYGSGAYATPQSQRPQPPRY</sequence>
<name>A0AAF0YGL5_9TREE</name>
<dbReference type="Proteomes" id="UP000827549">
    <property type="component" value="Chromosome 5"/>
</dbReference>
<evidence type="ECO:0000313" key="4">
    <source>
        <dbReference type="Proteomes" id="UP000827549"/>
    </source>
</evidence>
<feature type="region of interest" description="Disordered" evidence="1">
    <location>
        <begin position="250"/>
        <end position="283"/>
    </location>
</feature>
<evidence type="ECO:0000313" key="3">
    <source>
        <dbReference type="EMBL" id="WOO83484.1"/>
    </source>
</evidence>
<evidence type="ECO:0000256" key="2">
    <source>
        <dbReference type="SAM" id="Phobius"/>
    </source>
</evidence>
<proteinExistence type="predicted"/>
<keyword evidence="2" id="KW-1133">Transmembrane helix</keyword>
<keyword evidence="2" id="KW-0812">Transmembrane</keyword>
<feature type="transmembrane region" description="Helical" evidence="2">
    <location>
        <begin position="54"/>
        <end position="74"/>
    </location>
</feature>
<keyword evidence="2" id="KW-0472">Membrane</keyword>
<keyword evidence="4" id="KW-1185">Reference proteome</keyword>
<dbReference type="RefSeq" id="XP_062629510.1">
    <property type="nucleotide sequence ID" value="XM_062773526.1"/>
</dbReference>
<dbReference type="AlphaFoldDB" id="A0AAF0YGL5"/>
<gene>
    <name evidence="3" type="ORF">LOC62_05G007005</name>
</gene>
<accession>A0AAF0YGL5</accession>
<feature type="transmembrane region" description="Helical" evidence="2">
    <location>
        <begin position="108"/>
        <end position="128"/>
    </location>
</feature>
<organism evidence="3 4">
    <name type="scientific">Vanrija pseudolonga</name>
    <dbReference type="NCBI Taxonomy" id="143232"/>
    <lineage>
        <taxon>Eukaryota</taxon>
        <taxon>Fungi</taxon>
        <taxon>Dikarya</taxon>
        <taxon>Basidiomycota</taxon>
        <taxon>Agaricomycotina</taxon>
        <taxon>Tremellomycetes</taxon>
        <taxon>Trichosporonales</taxon>
        <taxon>Trichosporonaceae</taxon>
        <taxon>Vanrija</taxon>
    </lineage>
</organism>
<feature type="transmembrane region" description="Helical" evidence="2">
    <location>
        <begin position="15"/>
        <end position="33"/>
    </location>
</feature>
<evidence type="ECO:0008006" key="5">
    <source>
        <dbReference type="Google" id="ProtNLM"/>
    </source>
</evidence>
<feature type="region of interest" description="Disordered" evidence="1">
    <location>
        <begin position="135"/>
        <end position="157"/>
    </location>
</feature>
<evidence type="ECO:0000256" key="1">
    <source>
        <dbReference type="SAM" id="MobiDB-lite"/>
    </source>
</evidence>